<sequence>MSAYTAAKEVYEHIKAGVPNADIFDESVPDDNEMPLIPGTATIKPHATISFGGLVKGPKKNDGIAGAKLNGREMDIVVRAVANNPNDCRNLLDRIDKLLLGFEPTNCGEVDSALYGSTGQVSGLGKPSRFAGVNVYTTTVNSDVFVP</sequence>
<keyword evidence="2" id="KW-1185">Reference proteome</keyword>
<reference evidence="2" key="1">
    <citation type="submission" date="2017-06" db="EMBL/GenBank/DDBJ databases">
        <authorList>
            <person name="Kim H.J."/>
            <person name="Triplett B.A."/>
        </authorList>
    </citation>
    <scope>NUCLEOTIDE SEQUENCE [LARGE SCALE GENOMIC DNA]</scope>
</reference>
<name>A0A286S1Q4_9CAUD</name>
<dbReference type="GeneID" id="40086246"/>
<protein>
    <recommendedName>
        <fullName evidence="3">Tail terminator</fullName>
    </recommendedName>
</protein>
<organism evidence="1 2">
    <name type="scientific">Arthrobacter phage Molivia</name>
    <dbReference type="NCBI Taxonomy" id="2015839"/>
    <lineage>
        <taxon>Viruses</taxon>
        <taxon>Duplodnaviria</taxon>
        <taxon>Heunggongvirae</taxon>
        <taxon>Uroviricota</taxon>
        <taxon>Caudoviricetes</taxon>
        <taxon>Amigovirus</taxon>
        <taxon>Amigovirus molivia</taxon>
    </lineage>
</organism>
<evidence type="ECO:0000313" key="1">
    <source>
        <dbReference type="EMBL" id="ASX99258.1"/>
    </source>
</evidence>
<dbReference type="Proteomes" id="UP000225204">
    <property type="component" value="Segment"/>
</dbReference>
<dbReference type="EMBL" id="MF185731">
    <property type="protein sequence ID" value="ASX99258.1"/>
    <property type="molecule type" value="Genomic_DNA"/>
</dbReference>
<proteinExistence type="predicted"/>
<accession>A0A286S1Q4</accession>
<dbReference type="KEGG" id="vg:40086246"/>
<gene>
    <name evidence="1" type="primary">34</name>
    <name evidence="1" type="ORF">SEA_MOLIVIA_34</name>
</gene>
<dbReference type="RefSeq" id="YP_009610158.1">
    <property type="nucleotide sequence ID" value="NC_042001.1"/>
</dbReference>
<evidence type="ECO:0008006" key="3">
    <source>
        <dbReference type="Google" id="ProtNLM"/>
    </source>
</evidence>
<dbReference type="OrthoDB" id="31344at10239"/>
<evidence type="ECO:0000313" key="2">
    <source>
        <dbReference type="Proteomes" id="UP000225204"/>
    </source>
</evidence>